<dbReference type="Gene3D" id="1.10.10.2830">
    <property type="match status" value="1"/>
</dbReference>
<evidence type="ECO:0000256" key="1">
    <source>
        <dbReference type="SAM" id="MobiDB-lite"/>
    </source>
</evidence>
<dbReference type="AlphaFoldDB" id="A0A933L3Y3"/>
<sequence>MSDLLSLFDMTERAEMATLIRPPAPDAPLPGGWPEGGIAPHPFASINRMMNKDEARELRADIDAHGLLELIVIYEDKILDGRNRYLECVALGRFPANVDWRTHKDFVEFDGPRWDKDKGTDALAFVWGMEVRRHRSAKDTALAAARYLRFIRDLYPQPLADRSETGSFGQPAGAPLTAKLRLPTQAEIAKRHGISERLVHSAMMLLERAEPEVVQAVEQGTMALTDAADVVSKLDRLEQRIIAENPDRKSTKAAVKAAKKPAVAPDLPAPMSRSDLANFAEMVINEARRVAKAHGGRGASMNADLVLNHARALMIIEPGDEYAYTRSMLLALGKLREMPSSSPRSGRSSPRGSARPTASGPMAPPLGGEWSLKIGGLKADHTASLAVFHEDDDTYSISTGYDFGARGRAEPFGGAYPSFAVAVATAAGHLRAALDEIAGDDTETISEKLKASAHAGVTWLDKKLIEWGIPFAVVTSFTITPDEDENTQREGSGTAREAPGGSAPSDGIAGLEQGAQPAPRHGLEEAYTAALAVGREHHGKHTIRTAEPILRAGVAADIKRQKMADDMNAPIGSIKGWCGKLGLQDHARLTDNADRINERRRTAGQEVQ</sequence>
<accession>A0A933L3Y3</accession>
<name>A0A933L3Y3_9HYPH</name>
<dbReference type="SUPFAM" id="SSF109709">
    <property type="entry name" value="KorB DNA-binding domain-like"/>
    <property type="match status" value="1"/>
</dbReference>
<organism evidence="2 3">
    <name type="scientific">Devosia nanyangense</name>
    <dbReference type="NCBI Taxonomy" id="1228055"/>
    <lineage>
        <taxon>Bacteria</taxon>
        <taxon>Pseudomonadati</taxon>
        <taxon>Pseudomonadota</taxon>
        <taxon>Alphaproteobacteria</taxon>
        <taxon>Hyphomicrobiales</taxon>
        <taxon>Devosiaceae</taxon>
        <taxon>Devosia</taxon>
    </lineage>
</organism>
<reference evidence="2" key="1">
    <citation type="submission" date="2020-07" db="EMBL/GenBank/DDBJ databases">
        <title>Huge and variable diversity of episymbiotic CPR bacteria and DPANN archaea in groundwater ecosystems.</title>
        <authorList>
            <person name="He C.Y."/>
            <person name="Keren R."/>
            <person name="Whittaker M."/>
            <person name="Farag I.F."/>
            <person name="Doudna J."/>
            <person name="Cate J.H.D."/>
            <person name="Banfield J.F."/>
        </authorList>
    </citation>
    <scope>NUCLEOTIDE SEQUENCE</scope>
    <source>
        <strain evidence="2">NC_groundwater_1586_Pr3_B-0.1um_66_15</strain>
    </source>
</reference>
<feature type="region of interest" description="Disordered" evidence="1">
    <location>
        <begin position="480"/>
        <end position="520"/>
    </location>
</feature>
<feature type="region of interest" description="Disordered" evidence="1">
    <location>
        <begin position="336"/>
        <end position="365"/>
    </location>
</feature>
<dbReference type="Proteomes" id="UP000782610">
    <property type="component" value="Unassembled WGS sequence"/>
</dbReference>
<dbReference type="EMBL" id="JACRAF010000025">
    <property type="protein sequence ID" value="MBI4921880.1"/>
    <property type="molecule type" value="Genomic_DNA"/>
</dbReference>
<gene>
    <name evidence="2" type="ORF">HY834_09035</name>
</gene>
<feature type="compositionally biased region" description="Low complexity" evidence="1">
    <location>
        <begin position="339"/>
        <end position="359"/>
    </location>
</feature>
<evidence type="ECO:0000313" key="3">
    <source>
        <dbReference type="Proteomes" id="UP000782610"/>
    </source>
</evidence>
<evidence type="ECO:0008006" key="4">
    <source>
        <dbReference type="Google" id="ProtNLM"/>
    </source>
</evidence>
<comment type="caution">
    <text evidence="2">The sequence shown here is derived from an EMBL/GenBank/DDBJ whole genome shotgun (WGS) entry which is preliminary data.</text>
</comment>
<evidence type="ECO:0000313" key="2">
    <source>
        <dbReference type="EMBL" id="MBI4921880.1"/>
    </source>
</evidence>
<proteinExistence type="predicted"/>
<protein>
    <recommendedName>
        <fullName evidence="4">ParB/Sulfiredoxin domain-containing protein</fullName>
    </recommendedName>
</protein>